<dbReference type="Proteomes" id="UP001190700">
    <property type="component" value="Unassembled WGS sequence"/>
</dbReference>
<name>A0AAE0EXE7_9CHLO</name>
<accession>A0AAE0EXE7</accession>
<gene>
    <name evidence="1" type="ORF">CYMTET_47719</name>
</gene>
<dbReference type="AlphaFoldDB" id="A0AAE0EXE7"/>
<proteinExistence type="predicted"/>
<evidence type="ECO:0000313" key="1">
    <source>
        <dbReference type="EMBL" id="KAK3242560.1"/>
    </source>
</evidence>
<reference evidence="1 2" key="1">
    <citation type="journal article" date="2015" name="Genome Biol. Evol.">
        <title>Comparative Genomics of a Bacterivorous Green Alga Reveals Evolutionary Causalities and Consequences of Phago-Mixotrophic Mode of Nutrition.</title>
        <authorList>
            <person name="Burns J.A."/>
            <person name="Paasch A."/>
            <person name="Narechania A."/>
            <person name="Kim E."/>
        </authorList>
    </citation>
    <scope>NUCLEOTIDE SEQUENCE [LARGE SCALE GENOMIC DNA]</scope>
    <source>
        <strain evidence="1 2">PLY_AMNH</strain>
    </source>
</reference>
<evidence type="ECO:0000313" key="2">
    <source>
        <dbReference type="Proteomes" id="UP001190700"/>
    </source>
</evidence>
<keyword evidence="2" id="KW-1185">Reference proteome</keyword>
<sequence length="1126" mass="126107">MFHSDAMTKPDYLNLTGATVEVLLRHSDAAYFGRWVKYGLSIALGQLDDAVLRSVYGELDALGAWICGEDNTDSTRRESNRCRMREDGEGDIQVVGPRIILKTDRARGGVAEGESLWLELISAGRRICRAINENALRNLFNTSQSIPMPEDVVRCDTSACTEDLHDTAPMWTVCKGVSASTRSRGFDNDDTFSTDEGHLLTDEVAIGFALDGLMYRNAYGEPQERTDIAQLHYLRDSSHTNLYHIMRRTLAFTNCTGERWRGISMFTDNTEWSSMNCSDIGGTNCTGLNLLVGTCESVLSIEDVEIAAASASADDVVYDTQDEQPLYDVADAEMDVTTLSINLCSSYSHQSTRALYSSDNFTKSVYRMNESISEGDSGHIECEFEWCSRSRVMERWKNVPFIGTCAILVAPVDGKLFASDHSFFWGPSTSLKKGSVTNHDTVYTDETPLSLHTDDSSNLLNENQDEHATEHVELSKNDPVANVSYGTLDGETLSNTLGLLFEGYFPKAFTDGALWPMMSDGFRARGFIQYATPMQEASPASFWYMKRATLPVFVYDMYDVHYHEVNSYHFFYDEAPRHSEYVYGACLTSVGSSSSAILYGITYPEAAWNITVYSSFLDTPTGDTSPFTRSTADQLGNWTTLPFVFPEINAEAKAQLTSKRFAYNTYPPPPLLTSPPPPSDSNISFRGYHGRIFNGDGESMAENLGTYGTHDVQQDLCETFGMRDKGHVRDDGATAEATATDDEVELKTFNWEVYYRFSCRHTLTACENPSDIQSDEVVTYGPFRNAYFDYTVTPDGEIRLAAYRVTGDHAHAILVFPKTEQTPVCSNEFNELRVYRRIGKKGKFQAIEPRSLRGGVQAERESFHSAQYPFDSVPDLNSEIPLAECYADQNISGGVGADEQLIFTREKNRFSYGLQDTFSGRTYERVDDHFSKYGPCDATSAYPASGSVQSFGDVNDRLNRMFKSLTNVSVSTKLNQKIFDANSLYFNRTLSYENHTFLETGTSLPFLAFLNYWNEKYAEGMYNAHKVWDTILMGFLDDVPFDSGDSVNSCVYRAQPDYETRRLLRDIMTDGDLAMDNHVQNTVDLEEPPGVSPSPIGRICRSYTTPDCMPLRSSFIERAYSISCVT</sequence>
<comment type="caution">
    <text evidence="1">The sequence shown here is derived from an EMBL/GenBank/DDBJ whole genome shotgun (WGS) entry which is preliminary data.</text>
</comment>
<organism evidence="1 2">
    <name type="scientific">Cymbomonas tetramitiformis</name>
    <dbReference type="NCBI Taxonomy" id="36881"/>
    <lineage>
        <taxon>Eukaryota</taxon>
        <taxon>Viridiplantae</taxon>
        <taxon>Chlorophyta</taxon>
        <taxon>Pyramimonadophyceae</taxon>
        <taxon>Pyramimonadales</taxon>
        <taxon>Pyramimonadaceae</taxon>
        <taxon>Cymbomonas</taxon>
    </lineage>
</organism>
<protein>
    <submittedName>
        <fullName evidence="1">Uncharacterized protein</fullName>
    </submittedName>
</protein>
<dbReference type="EMBL" id="LGRX02033150">
    <property type="protein sequence ID" value="KAK3242560.1"/>
    <property type="molecule type" value="Genomic_DNA"/>
</dbReference>